<name>A0A363UN59_9GAMM</name>
<dbReference type="Gene3D" id="2.60.40.10">
    <property type="entry name" value="Immunoglobulins"/>
    <property type="match status" value="2"/>
</dbReference>
<sequence>MLAEEPWLDLGIQTWSAAPVAGLIIQTDGEDRYWAWTTPTVAELGGGSGQIRDWSLRLELDPSVSAVQCLQMAVHDELGRVSPYRKLCLARRKHGGPVANAGADLTVYEGEAVQLTGDLRLIGQSLQTVRWRMKDAPNKVRLHNPASVSPSFTAPRVDAPTTLTLEMMVQDMAGGRATDTLRVTVLDTHQSARPVVDAGMDLTVQSGRQSVALTGRVTDLDSAVSVYWMVDDPSVQLQDHQRLRTLFDAPRVDVPTLLTFMLVAADGHHQQRDTVLVRVEPPAARHH</sequence>
<organism evidence="1 2">
    <name type="scientific">Abyssibacter profundi</name>
    <dbReference type="NCBI Taxonomy" id="2182787"/>
    <lineage>
        <taxon>Bacteria</taxon>
        <taxon>Pseudomonadati</taxon>
        <taxon>Pseudomonadota</taxon>
        <taxon>Gammaproteobacteria</taxon>
        <taxon>Chromatiales</taxon>
        <taxon>Oceanococcaceae</taxon>
        <taxon>Abyssibacter</taxon>
    </lineage>
</organism>
<dbReference type="EMBL" id="QEQK01000004">
    <property type="protein sequence ID" value="PWN56851.1"/>
    <property type="molecule type" value="Genomic_DNA"/>
</dbReference>
<proteinExistence type="predicted"/>
<gene>
    <name evidence="1" type="ORF">DEH80_05390</name>
</gene>
<reference evidence="1 2" key="1">
    <citation type="submission" date="2018-05" db="EMBL/GenBank/DDBJ databases">
        <title>Abyssibacter profundi OUC007T gen. nov., sp. nov, a marine bacterium isolated from seawater of the Mariana Trench.</title>
        <authorList>
            <person name="Zhou S."/>
        </authorList>
    </citation>
    <scope>NUCLEOTIDE SEQUENCE [LARGE SCALE GENOMIC DNA]</scope>
    <source>
        <strain evidence="1 2">OUC007</strain>
    </source>
</reference>
<comment type="caution">
    <text evidence="1">The sequence shown here is derived from an EMBL/GenBank/DDBJ whole genome shotgun (WGS) entry which is preliminary data.</text>
</comment>
<protein>
    <submittedName>
        <fullName evidence="1">Uncharacterized protein</fullName>
    </submittedName>
</protein>
<accession>A0A363UN59</accession>
<dbReference type="AlphaFoldDB" id="A0A363UN59"/>
<evidence type="ECO:0000313" key="2">
    <source>
        <dbReference type="Proteomes" id="UP000251800"/>
    </source>
</evidence>
<dbReference type="Proteomes" id="UP000251800">
    <property type="component" value="Unassembled WGS sequence"/>
</dbReference>
<dbReference type="InterPro" id="IPR013783">
    <property type="entry name" value="Ig-like_fold"/>
</dbReference>
<evidence type="ECO:0000313" key="1">
    <source>
        <dbReference type="EMBL" id="PWN56851.1"/>
    </source>
</evidence>
<keyword evidence="2" id="KW-1185">Reference proteome</keyword>
<dbReference type="Pfam" id="PF22352">
    <property type="entry name" value="K319L-like_PKD"/>
    <property type="match status" value="1"/>
</dbReference>